<protein>
    <recommendedName>
        <fullName evidence="5">Secreted protein</fullName>
    </recommendedName>
</protein>
<dbReference type="OrthoDB" id="6402258at2"/>
<accession>A0A2L0EQY9</accession>
<feature type="chain" id="PRO_5014759384" description="Secreted protein" evidence="2">
    <location>
        <begin position="26"/>
        <end position="205"/>
    </location>
</feature>
<dbReference type="Proteomes" id="UP000238348">
    <property type="component" value="Chromosome"/>
</dbReference>
<reference evidence="3 4" key="1">
    <citation type="submission" date="2015-09" db="EMBL/GenBank/DDBJ databases">
        <title>Sorangium comparison.</title>
        <authorList>
            <person name="Zaburannyi N."/>
            <person name="Bunk B."/>
            <person name="Overmann J."/>
            <person name="Mueller R."/>
        </authorList>
    </citation>
    <scope>NUCLEOTIDE SEQUENCE [LARGE SCALE GENOMIC DNA]</scope>
    <source>
        <strain evidence="3 4">So ce26</strain>
    </source>
</reference>
<evidence type="ECO:0000313" key="3">
    <source>
        <dbReference type="EMBL" id="AUX41727.1"/>
    </source>
</evidence>
<evidence type="ECO:0000313" key="4">
    <source>
        <dbReference type="Proteomes" id="UP000238348"/>
    </source>
</evidence>
<evidence type="ECO:0008006" key="5">
    <source>
        <dbReference type="Google" id="ProtNLM"/>
    </source>
</evidence>
<organism evidence="3 4">
    <name type="scientific">Sorangium cellulosum</name>
    <name type="common">Polyangium cellulosum</name>
    <dbReference type="NCBI Taxonomy" id="56"/>
    <lineage>
        <taxon>Bacteria</taxon>
        <taxon>Pseudomonadati</taxon>
        <taxon>Myxococcota</taxon>
        <taxon>Polyangia</taxon>
        <taxon>Polyangiales</taxon>
        <taxon>Polyangiaceae</taxon>
        <taxon>Sorangium</taxon>
    </lineage>
</organism>
<keyword evidence="2" id="KW-0732">Signal</keyword>
<gene>
    <name evidence="3" type="ORF">SOCE26_031500</name>
</gene>
<dbReference type="RefSeq" id="WP_159396964.1">
    <property type="nucleotide sequence ID" value="NZ_CP012673.1"/>
</dbReference>
<evidence type="ECO:0000256" key="2">
    <source>
        <dbReference type="SAM" id="SignalP"/>
    </source>
</evidence>
<proteinExistence type="predicted"/>
<dbReference type="AlphaFoldDB" id="A0A2L0EQY9"/>
<feature type="compositionally biased region" description="Low complexity" evidence="1">
    <location>
        <begin position="45"/>
        <end position="64"/>
    </location>
</feature>
<dbReference type="EMBL" id="CP012673">
    <property type="protein sequence ID" value="AUX41727.1"/>
    <property type="molecule type" value="Genomic_DNA"/>
</dbReference>
<feature type="region of interest" description="Disordered" evidence="1">
    <location>
        <begin position="45"/>
        <end position="77"/>
    </location>
</feature>
<evidence type="ECO:0000256" key="1">
    <source>
        <dbReference type="SAM" id="MobiDB-lite"/>
    </source>
</evidence>
<feature type="signal peptide" evidence="2">
    <location>
        <begin position="1"/>
        <end position="25"/>
    </location>
</feature>
<sequence>MINMANSLALCAVAAIGLSASSARAQTTIDDKFDYDVVGAVSWSSNNSGSNSSSASVKSAPDASSDGRGGLSTPLDPSWHGDVSIKFYDDGGGCPSVNNVAKAQMVRVVSDAPYTIGVGVVTTVERCKYVARSGPNYIDTGVVRSVGWRHFRIVWGLDQATVYVDGSPVHTESYCHQPNSLQLGDFWPDTGVGPAWFDDVDVTTF</sequence>
<name>A0A2L0EQY9_SORCE</name>